<evidence type="ECO:0000313" key="3">
    <source>
        <dbReference type="Proteomes" id="UP000632377"/>
    </source>
</evidence>
<keyword evidence="1" id="KW-0472">Membrane</keyword>
<accession>A0ABS1TGP9</accession>
<name>A0ABS1TGP9_9CLOT</name>
<reference evidence="2 3" key="1">
    <citation type="submission" date="2021-01" db="EMBL/GenBank/DDBJ databases">
        <title>Genome public.</title>
        <authorList>
            <person name="Liu C."/>
            <person name="Sun Q."/>
        </authorList>
    </citation>
    <scope>NUCLEOTIDE SEQUENCE [LARGE SCALE GENOMIC DNA]</scope>
    <source>
        <strain evidence="2 3">YIM B02515</strain>
    </source>
</reference>
<proteinExistence type="predicted"/>
<feature type="transmembrane region" description="Helical" evidence="1">
    <location>
        <begin position="32"/>
        <end position="52"/>
    </location>
</feature>
<keyword evidence="1" id="KW-0812">Transmembrane</keyword>
<comment type="caution">
    <text evidence="2">The sequence shown here is derived from an EMBL/GenBank/DDBJ whole genome shotgun (WGS) entry which is preliminary data.</text>
</comment>
<evidence type="ECO:0000313" key="2">
    <source>
        <dbReference type="EMBL" id="MBL4938535.1"/>
    </source>
</evidence>
<keyword evidence="1" id="KW-1133">Transmembrane helix</keyword>
<dbReference type="RefSeq" id="WP_202751295.1">
    <property type="nucleotide sequence ID" value="NZ_JAESWC010000023.1"/>
</dbReference>
<protein>
    <recommendedName>
        <fullName evidence="4">PH domain-containing protein</fullName>
    </recommendedName>
</protein>
<organism evidence="2 3">
    <name type="scientific">Clostridium rhizosphaerae</name>
    <dbReference type="NCBI Taxonomy" id="2803861"/>
    <lineage>
        <taxon>Bacteria</taxon>
        <taxon>Bacillati</taxon>
        <taxon>Bacillota</taxon>
        <taxon>Clostridia</taxon>
        <taxon>Eubacteriales</taxon>
        <taxon>Clostridiaceae</taxon>
        <taxon>Clostridium</taxon>
    </lineage>
</organism>
<sequence length="155" mass="18614">MKPYRHSKLDFILIFLLSFYFVVLYFNNLGGFNISITIIITVSFAFVSWMMLRYKVTLKDDYIECKNPFILRKQILRYSEINCIKFEHYKHILLRYPVPAISILEKKNHKKIFIMYKLFRKKDLEEIIKFIKNKNNSVVLSKEVTLSLENSKTNA</sequence>
<keyword evidence="3" id="KW-1185">Reference proteome</keyword>
<evidence type="ECO:0000256" key="1">
    <source>
        <dbReference type="SAM" id="Phobius"/>
    </source>
</evidence>
<feature type="transmembrane region" description="Helical" evidence="1">
    <location>
        <begin position="9"/>
        <end position="26"/>
    </location>
</feature>
<dbReference type="EMBL" id="JAESWC010000023">
    <property type="protein sequence ID" value="MBL4938535.1"/>
    <property type="molecule type" value="Genomic_DNA"/>
</dbReference>
<dbReference type="Proteomes" id="UP000632377">
    <property type="component" value="Unassembled WGS sequence"/>
</dbReference>
<evidence type="ECO:0008006" key="4">
    <source>
        <dbReference type="Google" id="ProtNLM"/>
    </source>
</evidence>
<gene>
    <name evidence="2" type="ORF">JK636_22790</name>
</gene>